<protein>
    <submittedName>
        <fullName evidence="2">Aminotran_1_2 domain-containing protein</fullName>
    </submittedName>
</protein>
<evidence type="ECO:0000313" key="1">
    <source>
        <dbReference type="Proteomes" id="UP000036681"/>
    </source>
</evidence>
<keyword evidence="1" id="KW-1185">Reference proteome</keyword>
<accession>A0A0M3IFM0</accession>
<dbReference type="WBParaSite" id="ALUE_0001701601-mRNA-1">
    <property type="protein sequence ID" value="ALUE_0001701601-mRNA-1"/>
    <property type="gene ID" value="ALUE_0001701601"/>
</dbReference>
<evidence type="ECO:0000313" key="2">
    <source>
        <dbReference type="WBParaSite" id="ALUE_0001701601-mRNA-1"/>
    </source>
</evidence>
<dbReference type="Proteomes" id="UP000036681">
    <property type="component" value="Unplaced"/>
</dbReference>
<organism evidence="1 2">
    <name type="scientific">Ascaris lumbricoides</name>
    <name type="common">Giant roundworm</name>
    <dbReference type="NCBI Taxonomy" id="6252"/>
    <lineage>
        <taxon>Eukaryota</taxon>
        <taxon>Metazoa</taxon>
        <taxon>Ecdysozoa</taxon>
        <taxon>Nematoda</taxon>
        <taxon>Chromadorea</taxon>
        <taxon>Rhabditida</taxon>
        <taxon>Spirurina</taxon>
        <taxon>Ascaridomorpha</taxon>
        <taxon>Ascaridoidea</taxon>
        <taxon>Ascarididae</taxon>
        <taxon>Ascaris</taxon>
    </lineage>
</organism>
<sequence>MKLAMYKPKQLGFIGVSAFPPTPHTFTSMLRETTLYSVNRLYLPNLNELKFYVEKAIANERERSFVVEELTSELQRALASRSEPLSSDVRVVLRATSAFLSTLPRNSQVVQLPCGARISVHVL</sequence>
<dbReference type="AlphaFoldDB" id="A0A0M3IFM0"/>
<reference evidence="2" key="1">
    <citation type="submission" date="2017-02" db="UniProtKB">
        <authorList>
            <consortium name="WormBaseParasite"/>
        </authorList>
    </citation>
    <scope>IDENTIFICATION</scope>
</reference>
<proteinExistence type="predicted"/>
<name>A0A0M3IFM0_ASCLU</name>